<dbReference type="Proteomes" id="UP000593564">
    <property type="component" value="Unassembled WGS sequence"/>
</dbReference>
<evidence type="ECO:0000313" key="3">
    <source>
        <dbReference type="Proteomes" id="UP000593564"/>
    </source>
</evidence>
<reference evidence="3" key="1">
    <citation type="journal article" date="2020" name="Nat. Commun.">
        <title>Genome assembly of wild tea tree DASZ reveals pedigree and selection history of tea varieties.</title>
        <authorList>
            <person name="Zhang W."/>
            <person name="Zhang Y."/>
            <person name="Qiu H."/>
            <person name="Guo Y."/>
            <person name="Wan H."/>
            <person name="Zhang X."/>
            <person name="Scossa F."/>
            <person name="Alseekh S."/>
            <person name="Zhang Q."/>
            <person name="Wang P."/>
            <person name="Xu L."/>
            <person name="Schmidt M.H."/>
            <person name="Jia X."/>
            <person name="Li D."/>
            <person name="Zhu A."/>
            <person name="Guo F."/>
            <person name="Chen W."/>
            <person name="Ni D."/>
            <person name="Usadel B."/>
            <person name="Fernie A.R."/>
            <person name="Wen W."/>
        </authorList>
    </citation>
    <scope>NUCLEOTIDE SEQUENCE [LARGE SCALE GENOMIC DNA]</scope>
    <source>
        <strain evidence="3">cv. G240</strain>
    </source>
</reference>
<feature type="compositionally biased region" description="Acidic residues" evidence="1">
    <location>
        <begin position="22"/>
        <end position="52"/>
    </location>
</feature>
<protein>
    <submittedName>
        <fullName evidence="2">Uncharacterized protein</fullName>
    </submittedName>
</protein>
<organism evidence="2 3">
    <name type="scientific">Camellia sinensis</name>
    <name type="common">Tea plant</name>
    <name type="synonym">Thea sinensis</name>
    <dbReference type="NCBI Taxonomy" id="4442"/>
    <lineage>
        <taxon>Eukaryota</taxon>
        <taxon>Viridiplantae</taxon>
        <taxon>Streptophyta</taxon>
        <taxon>Embryophyta</taxon>
        <taxon>Tracheophyta</taxon>
        <taxon>Spermatophyta</taxon>
        <taxon>Magnoliopsida</taxon>
        <taxon>eudicotyledons</taxon>
        <taxon>Gunneridae</taxon>
        <taxon>Pentapetalae</taxon>
        <taxon>asterids</taxon>
        <taxon>Ericales</taxon>
        <taxon>Theaceae</taxon>
        <taxon>Camellia</taxon>
    </lineage>
</organism>
<evidence type="ECO:0000256" key="1">
    <source>
        <dbReference type="SAM" id="MobiDB-lite"/>
    </source>
</evidence>
<reference evidence="2 3" key="2">
    <citation type="submission" date="2020-07" db="EMBL/GenBank/DDBJ databases">
        <title>Genome assembly of wild tea tree DASZ reveals pedigree and selection history of tea varieties.</title>
        <authorList>
            <person name="Zhang W."/>
        </authorList>
    </citation>
    <scope>NUCLEOTIDE SEQUENCE [LARGE SCALE GENOMIC DNA]</scope>
    <source>
        <strain evidence="3">cv. G240</strain>
        <tissue evidence="2">Leaf</tissue>
    </source>
</reference>
<comment type="caution">
    <text evidence="2">The sequence shown here is derived from an EMBL/GenBank/DDBJ whole genome shotgun (WGS) entry which is preliminary data.</text>
</comment>
<dbReference type="AlphaFoldDB" id="A0A7J7HEI6"/>
<keyword evidence="3" id="KW-1185">Reference proteome</keyword>
<sequence length="161" mass="18801">MGLCRMEEDVRDEQRDNRAWGEEDSDDPDYIDDGNDDSGLEDEDYESDEPDWLNEGLKGPEDDDIFLPREAVKKRKRQPPSCDQGVDEGWYSDPEDEDLHSVHNSSDEECEHKYPKFIEEVDMKKPQLKLGMKFATPRILESMDEHGDCMLLPCKVRELFK</sequence>
<gene>
    <name evidence="2" type="ORF">HYC85_009274</name>
</gene>
<name>A0A7J7HEI6_CAMSI</name>
<proteinExistence type="predicted"/>
<feature type="region of interest" description="Disordered" evidence="1">
    <location>
        <begin position="1"/>
        <end position="110"/>
    </location>
</feature>
<evidence type="ECO:0000313" key="2">
    <source>
        <dbReference type="EMBL" id="KAF5951330.1"/>
    </source>
</evidence>
<dbReference type="EMBL" id="JACBKZ010000004">
    <property type="protein sequence ID" value="KAF5951330.1"/>
    <property type="molecule type" value="Genomic_DNA"/>
</dbReference>
<feature type="compositionally biased region" description="Basic and acidic residues" evidence="1">
    <location>
        <begin position="1"/>
        <end position="21"/>
    </location>
</feature>
<accession>A0A7J7HEI6</accession>